<dbReference type="InterPro" id="IPR019416">
    <property type="entry name" value="NCBP3"/>
</dbReference>
<organism evidence="2 3">
    <name type="scientific">Entomortierella parvispora</name>
    <dbReference type="NCBI Taxonomy" id="205924"/>
    <lineage>
        <taxon>Eukaryota</taxon>
        <taxon>Fungi</taxon>
        <taxon>Fungi incertae sedis</taxon>
        <taxon>Mucoromycota</taxon>
        <taxon>Mortierellomycotina</taxon>
        <taxon>Mortierellomycetes</taxon>
        <taxon>Mortierellales</taxon>
        <taxon>Mortierellaceae</taxon>
        <taxon>Entomortierella</taxon>
    </lineage>
</organism>
<feature type="region of interest" description="Disordered" evidence="1">
    <location>
        <begin position="600"/>
        <end position="619"/>
    </location>
</feature>
<dbReference type="Pfam" id="PF10309">
    <property type="entry name" value="NCBP3"/>
    <property type="match status" value="1"/>
</dbReference>
<evidence type="ECO:0000313" key="2">
    <source>
        <dbReference type="EMBL" id="GJJ70236.1"/>
    </source>
</evidence>
<evidence type="ECO:0000313" key="3">
    <source>
        <dbReference type="Proteomes" id="UP000827284"/>
    </source>
</evidence>
<feature type="compositionally biased region" description="Basic and acidic residues" evidence="1">
    <location>
        <begin position="517"/>
        <end position="542"/>
    </location>
</feature>
<gene>
    <name evidence="2" type="ORF">EMPS_02585</name>
</gene>
<dbReference type="OrthoDB" id="422106at2759"/>
<dbReference type="GO" id="GO:0000340">
    <property type="term" value="F:RNA 7-methylguanosine cap binding"/>
    <property type="evidence" value="ECO:0007669"/>
    <property type="project" value="InterPro"/>
</dbReference>
<feature type="compositionally biased region" description="Basic and acidic residues" evidence="1">
    <location>
        <begin position="557"/>
        <end position="566"/>
    </location>
</feature>
<feature type="compositionally biased region" description="Polar residues" evidence="1">
    <location>
        <begin position="155"/>
        <end position="168"/>
    </location>
</feature>
<name>A0A9P3H500_9FUNG</name>
<feature type="compositionally biased region" description="Low complexity" evidence="1">
    <location>
        <begin position="375"/>
        <end position="392"/>
    </location>
</feature>
<dbReference type="PANTHER" id="PTHR16291:SF0">
    <property type="entry name" value="NUCLEAR CAP-BINDING PROTEIN SUBUNIT 3"/>
    <property type="match status" value="1"/>
</dbReference>
<feature type="compositionally biased region" description="Polar residues" evidence="1">
    <location>
        <begin position="568"/>
        <end position="577"/>
    </location>
</feature>
<dbReference type="InterPro" id="IPR012677">
    <property type="entry name" value="Nucleotide-bd_a/b_plait_sf"/>
</dbReference>
<dbReference type="AlphaFoldDB" id="A0A9P3H500"/>
<dbReference type="GO" id="GO:0005634">
    <property type="term" value="C:nucleus"/>
    <property type="evidence" value="ECO:0007669"/>
    <property type="project" value="TreeGrafter"/>
</dbReference>
<feature type="compositionally biased region" description="Basic and acidic residues" evidence="1">
    <location>
        <begin position="578"/>
        <end position="594"/>
    </location>
</feature>
<dbReference type="GO" id="GO:0003729">
    <property type="term" value="F:mRNA binding"/>
    <property type="evidence" value="ECO:0007669"/>
    <property type="project" value="InterPro"/>
</dbReference>
<feature type="compositionally biased region" description="Basic and acidic residues" evidence="1">
    <location>
        <begin position="423"/>
        <end position="452"/>
    </location>
</feature>
<feature type="compositionally biased region" description="Acidic residues" evidence="1">
    <location>
        <begin position="139"/>
        <end position="151"/>
    </location>
</feature>
<proteinExistence type="predicted"/>
<feature type="compositionally biased region" description="Basic and acidic residues" evidence="1">
    <location>
        <begin position="56"/>
        <end position="69"/>
    </location>
</feature>
<feature type="region of interest" description="Disordered" evidence="1">
    <location>
        <begin position="493"/>
        <end position="594"/>
    </location>
</feature>
<feature type="region of interest" description="Disordered" evidence="1">
    <location>
        <begin position="56"/>
        <end position="101"/>
    </location>
</feature>
<feature type="region of interest" description="Disordered" evidence="1">
    <location>
        <begin position="327"/>
        <end position="469"/>
    </location>
</feature>
<comment type="caution">
    <text evidence="2">The sequence shown here is derived from an EMBL/GenBank/DDBJ whole genome shotgun (WGS) entry which is preliminary data.</text>
</comment>
<evidence type="ECO:0000256" key="1">
    <source>
        <dbReference type="SAM" id="MobiDB-lite"/>
    </source>
</evidence>
<sequence>MDQDLYDDEDLELDFDINYTGPTTAATATTAETAAANNDANRDSMLELERELADQTKDITQRFESERRPQPAGLDQALGFGNSHRSQQVPSTAPKYAARGGGFVTGFDPLSKEEIAKKANRAQRFGASAPVAPATTDANMDDQESGMDVDDANWSRPQNLPLTPPRTSTIRPEAVHVYGTDAMSTKDVLQYFEVYGPSHVEWIDDSSCNVVFKDNFSAKRALYYQLVDSNVTFGEDGEEESTVAEPSRDNTTVSADGTVVPDVVLVPKSKNRLQRAKEYIPVQKQHQPIIQNNNGLFLRYATDIDVKERGAAAKSQYYAIHGREDSSLVGRSGHRGSNGQQHDYGRRSRADDDEIWNRGRGITTMSRLQRKMERGSQSPSPSPPRGRQGRSWSRNRRIAGSHSRSSSSSSRRDSGSRSPGHAARRDHGSRSPDARGRLRADDYEKRGRRDVFSRLGGPVNEDDSTPMTSRMNSLASDFMQELESTFSKREKAIPKTRTLYSDFYEKEIVSEAAPSTRYRDDNGRGRDGGGRRRRREDRDSDGRGSPALFAGASGNERSSREEDINRRLGSSPSLSSENYREGSGNRRRRDRGDRAEALRALDARLGLPNVDEFGREVRD</sequence>
<reference evidence="2" key="2">
    <citation type="journal article" date="2022" name="Microbiol. Resour. Announc.">
        <title>Whole-Genome Sequence of Entomortierella parvispora E1425, a Mucoromycotan Fungus Associated with Burkholderiaceae-Related Endosymbiotic Bacteria.</title>
        <authorList>
            <person name="Herlambang A."/>
            <person name="Guo Y."/>
            <person name="Takashima Y."/>
            <person name="Narisawa K."/>
            <person name="Ohta H."/>
            <person name="Nishizawa T."/>
        </authorList>
    </citation>
    <scope>NUCLEOTIDE SEQUENCE</scope>
    <source>
        <strain evidence="2">E1425</strain>
    </source>
</reference>
<dbReference type="Proteomes" id="UP000827284">
    <property type="component" value="Unassembled WGS sequence"/>
</dbReference>
<dbReference type="Gene3D" id="3.30.70.330">
    <property type="match status" value="1"/>
</dbReference>
<keyword evidence="3" id="KW-1185">Reference proteome</keyword>
<accession>A0A9P3H500</accession>
<protein>
    <submittedName>
        <fullName evidence="2">Uncharacterized protein</fullName>
    </submittedName>
</protein>
<dbReference type="EMBL" id="BQFW01000003">
    <property type="protein sequence ID" value="GJJ70236.1"/>
    <property type="molecule type" value="Genomic_DNA"/>
</dbReference>
<reference evidence="2" key="1">
    <citation type="submission" date="2021-11" db="EMBL/GenBank/DDBJ databases">
        <authorList>
            <person name="Herlambang A."/>
            <person name="Guo Y."/>
            <person name="Takashima Y."/>
            <person name="Nishizawa T."/>
        </authorList>
    </citation>
    <scope>NUCLEOTIDE SEQUENCE</scope>
    <source>
        <strain evidence="2">E1425</strain>
    </source>
</reference>
<feature type="region of interest" description="Disordered" evidence="1">
    <location>
        <begin position="121"/>
        <end position="168"/>
    </location>
</feature>
<dbReference type="PANTHER" id="PTHR16291">
    <property type="entry name" value="NUCLEAR CAP-BINDING PROTEIN SUBUNIT 3"/>
    <property type="match status" value="1"/>
</dbReference>